<dbReference type="AlphaFoldDB" id="A0AAV7MCU3"/>
<evidence type="ECO:0000313" key="2">
    <source>
        <dbReference type="Proteomes" id="UP001066276"/>
    </source>
</evidence>
<protein>
    <submittedName>
        <fullName evidence="1">Uncharacterized protein</fullName>
    </submittedName>
</protein>
<comment type="caution">
    <text evidence="1">The sequence shown here is derived from an EMBL/GenBank/DDBJ whole genome shotgun (WGS) entry which is preliminary data.</text>
</comment>
<evidence type="ECO:0000313" key="1">
    <source>
        <dbReference type="EMBL" id="KAJ1101352.1"/>
    </source>
</evidence>
<organism evidence="1 2">
    <name type="scientific">Pleurodeles waltl</name>
    <name type="common">Iberian ribbed newt</name>
    <dbReference type="NCBI Taxonomy" id="8319"/>
    <lineage>
        <taxon>Eukaryota</taxon>
        <taxon>Metazoa</taxon>
        <taxon>Chordata</taxon>
        <taxon>Craniata</taxon>
        <taxon>Vertebrata</taxon>
        <taxon>Euteleostomi</taxon>
        <taxon>Amphibia</taxon>
        <taxon>Batrachia</taxon>
        <taxon>Caudata</taxon>
        <taxon>Salamandroidea</taxon>
        <taxon>Salamandridae</taxon>
        <taxon>Pleurodelinae</taxon>
        <taxon>Pleurodeles</taxon>
    </lineage>
</organism>
<proteinExistence type="predicted"/>
<keyword evidence="2" id="KW-1185">Reference proteome</keyword>
<reference evidence="1" key="1">
    <citation type="journal article" date="2022" name="bioRxiv">
        <title>Sequencing and chromosome-scale assembly of the giantPleurodeles waltlgenome.</title>
        <authorList>
            <person name="Brown T."/>
            <person name="Elewa A."/>
            <person name="Iarovenko S."/>
            <person name="Subramanian E."/>
            <person name="Araus A.J."/>
            <person name="Petzold A."/>
            <person name="Susuki M."/>
            <person name="Suzuki K.-i.T."/>
            <person name="Hayashi T."/>
            <person name="Toyoda A."/>
            <person name="Oliveira C."/>
            <person name="Osipova E."/>
            <person name="Leigh N.D."/>
            <person name="Simon A."/>
            <person name="Yun M.H."/>
        </authorList>
    </citation>
    <scope>NUCLEOTIDE SEQUENCE</scope>
    <source>
        <strain evidence="1">20211129_DDA</strain>
        <tissue evidence="1">Liver</tissue>
    </source>
</reference>
<sequence>MGLHRPRQRIVLSATSSAHTGTLFGALLCVLRQAGGKPPFHILYKSPGALHRASFLIPKRYFLDVDAGPVSASPMAHSLHRAISTHRRTVVCSLLGQVEATPQCPLQVPRGYAPYLSPCSPALLPHRGCQARANTAGGPRIPLRSQRTPALYPMHCSVFSVRRAGDHPSTTSTIPLVVRSVPRSSL</sequence>
<gene>
    <name evidence="1" type="ORF">NDU88_006420</name>
</gene>
<name>A0AAV7MCU3_PLEWA</name>
<dbReference type="Proteomes" id="UP001066276">
    <property type="component" value="Chromosome 10"/>
</dbReference>
<accession>A0AAV7MCU3</accession>
<dbReference type="EMBL" id="JANPWB010000014">
    <property type="protein sequence ID" value="KAJ1101352.1"/>
    <property type="molecule type" value="Genomic_DNA"/>
</dbReference>